<dbReference type="RefSeq" id="WP_055433854.1">
    <property type="nucleotide sequence ID" value="NZ_CYHA01000003.1"/>
</dbReference>
<dbReference type="Proteomes" id="UP000243535">
    <property type="component" value="Unassembled WGS sequence"/>
</dbReference>
<evidence type="ECO:0000256" key="1">
    <source>
        <dbReference type="SAM" id="SignalP"/>
    </source>
</evidence>
<dbReference type="InterPro" id="IPR018550">
    <property type="entry name" value="Lipid-A_deacylase-rel"/>
</dbReference>
<accession>A0A0K6GX78</accession>
<dbReference type="STRING" id="375574.GCA_001418035_01425"/>
<dbReference type="AlphaFoldDB" id="A0A0K6GX78"/>
<dbReference type="OrthoDB" id="5297282at2"/>
<organism evidence="2 3">
    <name type="scientific">Gulbenkiania indica</name>
    <dbReference type="NCBI Taxonomy" id="375574"/>
    <lineage>
        <taxon>Bacteria</taxon>
        <taxon>Pseudomonadati</taxon>
        <taxon>Pseudomonadota</taxon>
        <taxon>Betaproteobacteria</taxon>
        <taxon>Neisseriales</taxon>
        <taxon>Chromobacteriaceae</taxon>
        <taxon>Gulbenkiania</taxon>
    </lineage>
</organism>
<keyword evidence="1" id="KW-0732">Signal</keyword>
<feature type="signal peptide" evidence="1">
    <location>
        <begin position="1"/>
        <end position="21"/>
    </location>
</feature>
<name>A0A0K6GX78_9NEIS</name>
<reference evidence="3" key="1">
    <citation type="submission" date="2015-08" db="EMBL/GenBank/DDBJ databases">
        <authorList>
            <person name="Varghese N."/>
        </authorList>
    </citation>
    <scope>NUCLEOTIDE SEQUENCE [LARGE SCALE GENOMIC DNA]</scope>
    <source>
        <strain evidence="3">DSM 17901</strain>
    </source>
</reference>
<evidence type="ECO:0000313" key="2">
    <source>
        <dbReference type="EMBL" id="CUA83219.1"/>
    </source>
</evidence>
<dbReference type="Gene3D" id="2.40.160.20">
    <property type="match status" value="1"/>
</dbReference>
<feature type="chain" id="PRO_5005503838" evidence="1">
    <location>
        <begin position="22"/>
        <end position="175"/>
    </location>
</feature>
<gene>
    <name evidence="2" type="ORF">Ga0061063_1634</name>
</gene>
<sequence length="175" mass="18628">MRFNAIGLGLCLALSALPALAVDSLTVSLGALDHPRGEGSVNDGRISAGWVINQYESDSGLYQTRMEVGVGYSNTQADKVWSVTVAPVAHYRFKTSRPDSGPFVEASLGGAYLSKTRFADDHDLTSHGHFASRLGVGYAFGASEVSLNAMHFSNAGIKKPNPGVNVIALRFTRLL</sequence>
<evidence type="ECO:0000313" key="3">
    <source>
        <dbReference type="Proteomes" id="UP000243535"/>
    </source>
</evidence>
<proteinExistence type="predicted"/>
<dbReference type="Pfam" id="PF09411">
    <property type="entry name" value="PagL"/>
    <property type="match status" value="1"/>
</dbReference>
<protein>
    <submittedName>
        <fullName evidence="2">Lipid A 3-O-deacylase (PagL)</fullName>
    </submittedName>
</protein>
<dbReference type="EMBL" id="CYHA01000003">
    <property type="protein sequence ID" value="CUA83219.1"/>
    <property type="molecule type" value="Genomic_DNA"/>
</dbReference>
<keyword evidence="3" id="KW-1185">Reference proteome</keyword>